<feature type="compositionally biased region" description="Low complexity" evidence="1">
    <location>
        <begin position="139"/>
        <end position="163"/>
    </location>
</feature>
<name>A0AAU9N650_9ASTR</name>
<accession>A0AAU9N650</accession>
<evidence type="ECO:0000313" key="3">
    <source>
        <dbReference type="Proteomes" id="UP001157418"/>
    </source>
</evidence>
<feature type="region of interest" description="Disordered" evidence="1">
    <location>
        <begin position="139"/>
        <end position="219"/>
    </location>
</feature>
<evidence type="ECO:0000256" key="1">
    <source>
        <dbReference type="SAM" id="MobiDB-lite"/>
    </source>
</evidence>
<proteinExistence type="predicted"/>
<feature type="compositionally biased region" description="Polar residues" evidence="1">
    <location>
        <begin position="164"/>
        <end position="176"/>
    </location>
</feature>
<feature type="compositionally biased region" description="Low complexity" evidence="1">
    <location>
        <begin position="177"/>
        <end position="196"/>
    </location>
</feature>
<comment type="caution">
    <text evidence="2">The sequence shown here is derived from an EMBL/GenBank/DDBJ whole genome shotgun (WGS) entry which is preliminary data.</text>
</comment>
<keyword evidence="3" id="KW-1185">Reference proteome</keyword>
<dbReference type="Proteomes" id="UP001157418">
    <property type="component" value="Unassembled WGS sequence"/>
</dbReference>
<protein>
    <submittedName>
        <fullName evidence="2">Uncharacterized protein</fullName>
    </submittedName>
</protein>
<reference evidence="2 3" key="1">
    <citation type="submission" date="2022-01" db="EMBL/GenBank/DDBJ databases">
        <authorList>
            <person name="Xiong W."/>
            <person name="Schranz E."/>
        </authorList>
    </citation>
    <scope>NUCLEOTIDE SEQUENCE [LARGE SCALE GENOMIC DNA]</scope>
</reference>
<gene>
    <name evidence="2" type="ORF">LVIROSA_LOCUS20807</name>
</gene>
<organism evidence="2 3">
    <name type="scientific">Lactuca virosa</name>
    <dbReference type="NCBI Taxonomy" id="75947"/>
    <lineage>
        <taxon>Eukaryota</taxon>
        <taxon>Viridiplantae</taxon>
        <taxon>Streptophyta</taxon>
        <taxon>Embryophyta</taxon>
        <taxon>Tracheophyta</taxon>
        <taxon>Spermatophyta</taxon>
        <taxon>Magnoliopsida</taxon>
        <taxon>eudicotyledons</taxon>
        <taxon>Gunneridae</taxon>
        <taxon>Pentapetalae</taxon>
        <taxon>asterids</taxon>
        <taxon>campanulids</taxon>
        <taxon>Asterales</taxon>
        <taxon>Asteraceae</taxon>
        <taxon>Cichorioideae</taxon>
        <taxon>Cichorieae</taxon>
        <taxon>Lactucinae</taxon>
        <taxon>Lactuca</taxon>
    </lineage>
</organism>
<dbReference type="EMBL" id="CAKMRJ010003385">
    <property type="protein sequence ID" value="CAH1434277.1"/>
    <property type="molecule type" value="Genomic_DNA"/>
</dbReference>
<dbReference type="AlphaFoldDB" id="A0AAU9N650"/>
<evidence type="ECO:0000313" key="2">
    <source>
        <dbReference type="EMBL" id="CAH1434277.1"/>
    </source>
</evidence>
<sequence>MMAIKLFIGIFFGFLIFTTNIAHGTRLAGKEKLPLRYRVGTSNIGCSTGDMTCRGGHEYYRKKSLKENIGGMLKGGIGISHADDNKESIKNIQGEGCVNNDLSCNDVNGPNINNKNKRYAVNKNGYPNIENNDVVTNNRNNLNNNGSQNNIGNKSGSNNGAISRKNNSVIRGNVSQNGNETVNGSGSVNNNSVGIGDESGKGNNVFHYNEGSPATPDSA</sequence>